<feature type="region of interest" description="Disordered" evidence="1">
    <location>
        <begin position="201"/>
        <end position="229"/>
    </location>
</feature>
<evidence type="ECO:0000256" key="1">
    <source>
        <dbReference type="SAM" id="MobiDB-lite"/>
    </source>
</evidence>
<protein>
    <submittedName>
        <fullName evidence="2">Uncharacterized protein</fullName>
    </submittedName>
</protein>
<organism evidence="2 3">
    <name type="scientific">Dorcoceras hygrometricum</name>
    <dbReference type="NCBI Taxonomy" id="472368"/>
    <lineage>
        <taxon>Eukaryota</taxon>
        <taxon>Viridiplantae</taxon>
        <taxon>Streptophyta</taxon>
        <taxon>Embryophyta</taxon>
        <taxon>Tracheophyta</taxon>
        <taxon>Spermatophyta</taxon>
        <taxon>Magnoliopsida</taxon>
        <taxon>eudicotyledons</taxon>
        <taxon>Gunneridae</taxon>
        <taxon>Pentapetalae</taxon>
        <taxon>asterids</taxon>
        <taxon>lamiids</taxon>
        <taxon>Lamiales</taxon>
        <taxon>Gesneriaceae</taxon>
        <taxon>Didymocarpoideae</taxon>
        <taxon>Trichosporeae</taxon>
        <taxon>Loxocarpinae</taxon>
        <taxon>Dorcoceras</taxon>
    </lineage>
</organism>
<sequence length="270" mass="30105">MSNQEAEDTTYESDALNRIHLSSAVHHRQFHPTTTADPLENCTSYIKSKKRQLLPPTVFQEPSKRANVQCPCPLATTNTAATAANNSSNPFFGFTALPLPVSFPSFPSSPLRRTVSEPTQFSGHIQNAPLHEGSVINKKEVGSSVILRTISDPTPVANLKTSDACTPSRPPARSLCESPDTRRLKRMKERLREMNQWWNQVMSEDEEDEEEGCENTPKDESETDTEKTPEEAVLVEQNGNCLVLHFRCPCGSGYQVLLNGNNCYYKLTSF</sequence>
<reference evidence="2 3" key="1">
    <citation type="journal article" date="2015" name="Proc. Natl. Acad. Sci. U.S.A.">
        <title>The resurrection genome of Boea hygrometrica: A blueprint for survival of dehydration.</title>
        <authorList>
            <person name="Xiao L."/>
            <person name="Yang G."/>
            <person name="Zhang L."/>
            <person name="Yang X."/>
            <person name="Zhao S."/>
            <person name="Ji Z."/>
            <person name="Zhou Q."/>
            <person name="Hu M."/>
            <person name="Wang Y."/>
            <person name="Chen M."/>
            <person name="Xu Y."/>
            <person name="Jin H."/>
            <person name="Xiao X."/>
            <person name="Hu G."/>
            <person name="Bao F."/>
            <person name="Hu Y."/>
            <person name="Wan P."/>
            <person name="Li L."/>
            <person name="Deng X."/>
            <person name="Kuang T."/>
            <person name="Xiang C."/>
            <person name="Zhu J.K."/>
            <person name="Oliver M.J."/>
            <person name="He Y."/>
        </authorList>
    </citation>
    <scope>NUCLEOTIDE SEQUENCE [LARGE SCALE GENOMIC DNA]</scope>
    <source>
        <strain evidence="3">cv. XS01</strain>
    </source>
</reference>
<dbReference type="EMBL" id="KQ995380">
    <property type="protein sequence ID" value="KZV46785.1"/>
    <property type="molecule type" value="Genomic_DNA"/>
</dbReference>
<proteinExistence type="predicted"/>
<evidence type="ECO:0000313" key="3">
    <source>
        <dbReference type="Proteomes" id="UP000250235"/>
    </source>
</evidence>
<accession>A0A2Z7CKH3</accession>
<feature type="compositionally biased region" description="Acidic residues" evidence="1">
    <location>
        <begin position="203"/>
        <end position="213"/>
    </location>
</feature>
<name>A0A2Z7CKH3_9LAMI</name>
<dbReference type="Proteomes" id="UP000250235">
    <property type="component" value="Unassembled WGS sequence"/>
</dbReference>
<dbReference type="OrthoDB" id="1289445at2759"/>
<feature type="compositionally biased region" description="Basic and acidic residues" evidence="1">
    <location>
        <begin position="216"/>
        <end position="229"/>
    </location>
</feature>
<evidence type="ECO:0000313" key="2">
    <source>
        <dbReference type="EMBL" id="KZV46785.1"/>
    </source>
</evidence>
<keyword evidence="3" id="KW-1185">Reference proteome</keyword>
<gene>
    <name evidence="2" type="ORF">F511_15345</name>
</gene>
<dbReference type="AlphaFoldDB" id="A0A2Z7CKH3"/>